<feature type="compositionally biased region" description="Polar residues" evidence="1">
    <location>
        <begin position="1"/>
        <end position="19"/>
    </location>
</feature>
<organism evidence="3 4">
    <name type="scientific">Marasmius crinis-equi</name>
    <dbReference type="NCBI Taxonomy" id="585013"/>
    <lineage>
        <taxon>Eukaryota</taxon>
        <taxon>Fungi</taxon>
        <taxon>Dikarya</taxon>
        <taxon>Basidiomycota</taxon>
        <taxon>Agaricomycotina</taxon>
        <taxon>Agaricomycetes</taxon>
        <taxon>Agaricomycetidae</taxon>
        <taxon>Agaricales</taxon>
        <taxon>Marasmiineae</taxon>
        <taxon>Marasmiaceae</taxon>
        <taxon>Marasmius</taxon>
    </lineage>
</organism>
<keyword evidence="4" id="KW-1185">Reference proteome</keyword>
<evidence type="ECO:0000313" key="4">
    <source>
        <dbReference type="Proteomes" id="UP001465976"/>
    </source>
</evidence>
<dbReference type="EMBL" id="JBAHYK010000716">
    <property type="protein sequence ID" value="KAL0571792.1"/>
    <property type="molecule type" value="Genomic_DNA"/>
</dbReference>
<proteinExistence type="predicted"/>
<feature type="region of interest" description="Disordered" evidence="1">
    <location>
        <begin position="1"/>
        <end position="69"/>
    </location>
</feature>
<reference evidence="3 4" key="1">
    <citation type="submission" date="2024-02" db="EMBL/GenBank/DDBJ databases">
        <title>A draft genome for the cacao thread blight pathogen Marasmius crinis-equi.</title>
        <authorList>
            <person name="Cohen S.P."/>
            <person name="Baruah I.K."/>
            <person name="Amoako-Attah I."/>
            <person name="Bukari Y."/>
            <person name="Meinhardt L.W."/>
            <person name="Bailey B.A."/>
        </authorList>
    </citation>
    <scope>NUCLEOTIDE SEQUENCE [LARGE SCALE GENOMIC DNA]</scope>
    <source>
        <strain evidence="3 4">GH-76</strain>
    </source>
</reference>
<evidence type="ECO:0000256" key="2">
    <source>
        <dbReference type="SAM" id="Phobius"/>
    </source>
</evidence>
<dbReference type="Proteomes" id="UP001465976">
    <property type="component" value="Unassembled WGS sequence"/>
</dbReference>
<sequence>MKQLSRSAHTFDFSSSSPWPSEKGESGGFERSQPVRKREALDDLPRPSLSDSSIILGTQAEQDQADEDARRKAMKDLVGSWNDRLQLISLITTFMASVEAGLLQVTSPDPDKPLLLLDVANGCLISALIIHLHASFISFVGAFFLVRFKVKEAKREEHKVEGTPGHADQPNKGSVLLDMAAKHITNSPETGSPPSTSGPNAAPAKQMASVWSANPQLVQVGPFYRQPPINLLSRCHFLCLLCAVFGFVLALCGIICLAWAIHPRGVRIVTTIVLGLCLASGLGIVCTNYDVSHFLYDSD</sequence>
<gene>
    <name evidence="3" type="ORF">V5O48_010166</name>
</gene>
<evidence type="ECO:0000313" key="3">
    <source>
        <dbReference type="EMBL" id="KAL0571792.1"/>
    </source>
</evidence>
<feature type="transmembrane region" description="Helical" evidence="2">
    <location>
        <begin position="235"/>
        <end position="262"/>
    </location>
</feature>
<keyword evidence="2" id="KW-0472">Membrane</keyword>
<evidence type="ECO:0008006" key="5">
    <source>
        <dbReference type="Google" id="ProtNLM"/>
    </source>
</evidence>
<accession>A0ABR3F948</accession>
<protein>
    <recommendedName>
        <fullName evidence="5">Transmembrane protein</fullName>
    </recommendedName>
</protein>
<feature type="transmembrane region" description="Helical" evidence="2">
    <location>
        <begin position="125"/>
        <end position="146"/>
    </location>
</feature>
<feature type="transmembrane region" description="Helical" evidence="2">
    <location>
        <begin position="85"/>
        <end position="105"/>
    </location>
</feature>
<feature type="compositionally biased region" description="Low complexity" evidence="1">
    <location>
        <begin position="46"/>
        <end position="56"/>
    </location>
</feature>
<evidence type="ECO:0000256" key="1">
    <source>
        <dbReference type="SAM" id="MobiDB-lite"/>
    </source>
</evidence>
<feature type="compositionally biased region" description="Basic and acidic residues" evidence="1">
    <location>
        <begin position="36"/>
        <end position="45"/>
    </location>
</feature>
<keyword evidence="2" id="KW-0812">Transmembrane</keyword>
<keyword evidence="2" id="KW-1133">Transmembrane helix</keyword>
<comment type="caution">
    <text evidence="3">The sequence shown here is derived from an EMBL/GenBank/DDBJ whole genome shotgun (WGS) entry which is preliminary data.</text>
</comment>
<feature type="transmembrane region" description="Helical" evidence="2">
    <location>
        <begin position="268"/>
        <end position="289"/>
    </location>
</feature>
<name>A0ABR3F948_9AGAR</name>